<name>K9E913_9BACE</name>
<gene>
    <name evidence="1" type="ORF">HMPREF9447_00761</name>
</gene>
<sequence>MKWETDAKMDKERVIDVPVNGDIYVFKCKNYGNFWLSGVLEDDKNVSIDDIMWEYAIGEWSSVEVKKNVMTVILSPNDNNHSRLLKVTSTVGDMFSYFTFRQAGKEN</sequence>
<dbReference type="STRING" id="742727.HMPREF9447_00761"/>
<proteinExistence type="predicted"/>
<protein>
    <submittedName>
        <fullName evidence="1">Uncharacterized protein</fullName>
    </submittedName>
</protein>
<dbReference type="EMBL" id="ADLF01000002">
    <property type="protein sequence ID" value="EKU92311.1"/>
    <property type="molecule type" value="Genomic_DNA"/>
</dbReference>
<evidence type="ECO:0000313" key="2">
    <source>
        <dbReference type="Proteomes" id="UP000009872"/>
    </source>
</evidence>
<dbReference type="AlphaFoldDB" id="K9E913"/>
<evidence type="ECO:0000313" key="1">
    <source>
        <dbReference type="EMBL" id="EKU92311.1"/>
    </source>
</evidence>
<reference evidence="1 2" key="1">
    <citation type="submission" date="2012-09" db="EMBL/GenBank/DDBJ databases">
        <title>The Genome Sequence of Bacteroides oleiciplenus YIT 12058.</title>
        <authorList>
            <consortium name="The Broad Institute Genome Sequencing Platform"/>
            <person name="Earl A."/>
            <person name="Ward D."/>
            <person name="Feldgarden M."/>
            <person name="Gevers D."/>
            <person name="Morotomi M."/>
            <person name="Walker B."/>
            <person name="Young S.K."/>
            <person name="Zeng Q."/>
            <person name="Gargeya S."/>
            <person name="Fitzgerald M."/>
            <person name="Haas B."/>
            <person name="Abouelleil A."/>
            <person name="Alvarado L."/>
            <person name="Arachchi H.M."/>
            <person name="Berlin A.M."/>
            <person name="Chapman S.B."/>
            <person name="Goldberg J."/>
            <person name="Griggs A."/>
            <person name="Gujja S."/>
            <person name="Hansen M."/>
            <person name="Howarth C."/>
            <person name="Imamovic A."/>
            <person name="Larimer J."/>
            <person name="McCowen C."/>
            <person name="Montmayeur A."/>
            <person name="Murphy C."/>
            <person name="Neiman D."/>
            <person name="Pearson M."/>
            <person name="Priest M."/>
            <person name="Roberts A."/>
            <person name="Saif S."/>
            <person name="Shea T."/>
            <person name="Sisk P."/>
            <person name="Sykes S."/>
            <person name="Wortman J."/>
            <person name="Nusbaum C."/>
            <person name="Birren B."/>
        </authorList>
    </citation>
    <scope>NUCLEOTIDE SEQUENCE [LARGE SCALE GENOMIC DNA]</scope>
    <source>
        <strain evidence="1 2">YIT 12058</strain>
    </source>
</reference>
<dbReference type="OrthoDB" id="1072304at2"/>
<dbReference type="HOGENOM" id="CLU_151917_0_0_10"/>
<comment type="caution">
    <text evidence="1">The sequence shown here is derived from an EMBL/GenBank/DDBJ whole genome shotgun (WGS) entry which is preliminary data.</text>
</comment>
<keyword evidence="2" id="KW-1185">Reference proteome</keyword>
<organism evidence="1 2">
    <name type="scientific">Bacteroides oleiciplenus YIT 12058</name>
    <dbReference type="NCBI Taxonomy" id="742727"/>
    <lineage>
        <taxon>Bacteria</taxon>
        <taxon>Pseudomonadati</taxon>
        <taxon>Bacteroidota</taxon>
        <taxon>Bacteroidia</taxon>
        <taxon>Bacteroidales</taxon>
        <taxon>Bacteroidaceae</taxon>
        <taxon>Bacteroides</taxon>
    </lineage>
</organism>
<dbReference type="Proteomes" id="UP000009872">
    <property type="component" value="Unassembled WGS sequence"/>
</dbReference>
<dbReference type="PATRIC" id="fig|742727.4.peg.761"/>
<accession>K9E913</accession>
<dbReference type="eggNOG" id="ENOG5032BYF">
    <property type="taxonomic scope" value="Bacteria"/>
</dbReference>